<sequence>MSSNAAVQNCVTVTLTNTWCERHLIPSPLIRIMACIDQGDSCRERPYLVANECQETAELGEEATSEEQLCYNGTVQKCVTVTLTNTWYEGHLTPSPLPPVQRKDIPTPTHCMGK</sequence>
<reference evidence="2 3" key="1">
    <citation type="submission" date="2021-06" db="EMBL/GenBank/DDBJ databases">
        <title>Caerostris extrusa draft genome.</title>
        <authorList>
            <person name="Kono N."/>
            <person name="Arakawa K."/>
        </authorList>
    </citation>
    <scope>NUCLEOTIDE SEQUENCE [LARGE SCALE GENOMIC DNA]</scope>
</reference>
<feature type="region of interest" description="Disordered" evidence="1">
    <location>
        <begin position="93"/>
        <end position="114"/>
    </location>
</feature>
<evidence type="ECO:0000313" key="2">
    <source>
        <dbReference type="EMBL" id="GIY92050.1"/>
    </source>
</evidence>
<protein>
    <submittedName>
        <fullName evidence="2">Uncharacterized protein</fullName>
    </submittedName>
</protein>
<keyword evidence="3" id="KW-1185">Reference proteome</keyword>
<proteinExistence type="predicted"/>
<dbReference type="EMBL" id="BPLR01000087">
    <property type="protein sequence ID" value="GIY92050.1"/>
    <property type="molecule type" value="Genomic_DNA"/>
</dbReference>
<dbReference type="Proteomes" id="UP001054945">
    <property type="component" value="Unassembled WGS sequence"/>
</dbReference>
<dbReference type="AlphaFoldDB" id="A0AAV4XAD7"/>
<evidence type="ECO:0000313" key="3">
    <source>
        <dbReference type="Proteomes" id="UP001054945"/>
    </source>
</evidence>
<comment type="caution">
    <text evidence="2">The sequence shown here is derived from an EMBL/GenBank/DDBJ whole genome shotgun (WGS) entry which is preliminary data.</text>
</comment>
<organism evidence="2 3">
    <name type="scientific">Caerostris extrusa</name>
    <name type="common">Bark spider</name>
    <name type="synonym">Caerostris bankana</name>
    <dbReference type="NCBI Taxonomy" id="172846"/>
    <lineage>
        <taxon>Eukaryota</taxon>
        <taxon>Metazoa</taxon>
        <taxon>Ecdysozoa</taxon>
        <taxon>Arthropoda</taxon>
        <taxon>Chelicerata</taxon>
        <taxon>Arachnida</taxon>
        <taxon>Araneae</taxon>
        <taxon>Araneomorphae</taxon>
        <taxon>Entelegynae</taxon>
        <taxon>Araneoidea</taxon>
        <taxon>Araneidae</taxon>
        <taxon>Caerostris</taxon>
    </lineage>
</organism>
<gene>
    <name evidence="2" type="ORF">CEXT_46011</name>
</gene>
<name>A0AAV4XAD7_CAEEX</name>
<evidence type="ECO:0000256" key="1">
    <source>
        <dbReference type="SAM" id="MobiDB-lite"/>
    </source>
</evidence>
<accession>A0AAV4XAD7</accession>